<accession>A0A0F8ZK92</accession>
<comment type="caution">
    <text evidence="1">The sequence shown here is derived from an EMBL/GenBank/DDBJ whole genome shotgun (WGS) entry which is preliminary data.</text>
</comment>
<gene>
    <name evidence="1" type="ORF">LCGC14_2684790</name>
</gene>
<sequence length="53" mass="6437">MRLDDNRRVAKRNKFGAIRVGDIVFNTWKDNPTYWPRQEYLVRQHFGKTLCLI</sequence>
<proteinExistence type="predicted"/>
<evidence type="ECO:0000313" key="1">
    <source>
        <dbReference type="EMBL" id="KKK94242.1"/>
    </source>
</evidence>
<feature type="non-terminal residue" evidence="1">
    <location>
        <position position="53"/>
    </location>
</feature>
<reference evidence="1" key="1">
    <citation type="journal article" date="2015" name="Nature">
        <title>Complex archaea that bridge the gap between prokaryotes and eukaryotes.</title>
        <authorList>
            <person name="Spang A."/>
            <person name="Saw J.H."/>
            <person name="Jorgensen S.L."/>
            <person name="Zaremba-Niedzwiedzka K."/>
            <person name="Martijn J."/>
            <person name="Lind A.E."/>
            <person name="van Eijk R."/>
            <person name="Schleper C."/>
            <person name="Guy L."/>
            <person name="Ettema T.J."/>
        </authorList>
    </citation>
    <scope>NUCLEOTIDE SEQUENCE</scope>
</reference>
<name>A0A0F8ZK92_9ZZZZ</name>
<organism evidence="1">
    <name type="scientific">marine sediment metagenome</name>
    <dbReference type="NCBI Taxonomy" id="412755"/>
    <lineage>
        <taxon>unclassified sequences</taxon>
        <taxon>metagenomes</taxon>
        <taxon>ecological metagenomes</taxon>
    </lineage>
</organism>
<dbReference type="EMBL" id="LAZR01047428">
    <property type="protein sequence ID" value="KKK94242.1"/>
    <property type="molecule type" value="Genomic_DNA"/>
</dbReference>
<dbReference type="AlphaFoldDB" id="A0A0F8ZK92"/>
<protein>
    <submittedName>
        <fullName evidence="1">Uncharacterized protein</fullName>
    </submittedName>
</protein>